<dbReference type="GO" id="GO:0020037">
    <property type="term" value="F:heme binding"/>
    <property type="evidence" value="ECO:0007669"/>
    <property type="project" value="InterPro"/>
</dbReference>
<name>A0A519BAI7_9DELT</name>
<accession>A0A519BAI7</accession>
<sequence length="131" mass="14872">MKSSLKVIAITSIFVLAFFFLGFIKPKPASARFFNTYKSGGKYLFHYYNCDDCHSINGVGGSLGPSLSNYGNIIPDFNWTVEQIKNPDSHFKRGDKISMNGKTYYVIMPSYDYIPLKNIKKIASYLESLKK</sequence>
<proteinExistence type="predicted"/>
<evidence type="ECO:0000256" key="2">
    <source>
        <dbReference type="ARBA" id="ARBA00022723"/>
    </source>
</evidence>
<dbReference type="PROSITE" id="PS51007">
    <property type="entry name" value="CYTC"/>
    <property type="match status" value="1"/>
</dbReference>
<evidence type="ECO:0000256" key="3">
    <source>
        <dbReference type="ARBA" id="ARBA00023004"/>
    </source>
</evidence>
<evidence type="ECO:0000259" key="6">
    <source>
        <dbReference type="PROSITE" id="PS51007"/>
    </source>
</evidence>
<dbReference type="Proteomes" id="UP000320813">
    <property type="component" value="Unassembled WGS sequence"/>
</dbReference>
<evidence type="ECO:0000313" key="8">
    <source>
        <dbReference type="Proteomes" id="UP000320813"/>
    </source>
</evidence>
<keyword evidence="2 4" id="KW-0479">Metal-binding</keyword>
<dbReference type="SUPFAM" id="SSF46626">
    <property type="entry name" value="Cytochrome c"/>
    <property type="match status" value="1"/>
</dbReference>
<protein>
    <submittedName>
        <fullName evidence="7">C-type cytochrome</fullName>
    </submittedName>
</protein>
<dbReference type="GO" id="GO:0009055">
    <property type="term" value="F:electron transfer activity"/>
    <property type="evidence" value="ECO:0007669"/>
    <property type="project" value="InterPro"/>
</dbReference>
<keyword evidence="5" id="KW-0812">Transmembrane</keyword>
<dbReference type="EMBL" id="SGBD01000003">
    <property type="protein sequence ID" value="RZD14236.1"/>
    <property type="molecule type" value="Genomic_DNA"/>
</dbReference>
<evidence type="ECO:0000256" key="4">
    <source>
        <dbReference type="PROSITE-ProRule" id="PRU00433"/>
    </source>
</evidence>
<reference evidence="7 8" key="1">
    <citation type="submission" date="2019-01" db="EMBL/GenBank/DDBJ databases">
        <title>Insights into ecological role of a new deltaproteobacterial order Candidatus Sinidesulfobacterales (Sva0485) by metagenomics and metatranscriptomics.</title>
        <authorList>
            <person name="Tan S."/>
            <person name="Liu J."/>
            <person name="Fang Y."/>
            <person name="Hedlund B.P."/>
            <person name="Lian Z.H."/>
            <person name="Huang L.Y."/>
            <person name="Li J.T."/>
            <person name="Huang L.N."/>
            <person name="Li W.J."/>
            <person name="Jiang H.C."/>
            <person name="Dong H.L."/>
            <person name="Shu W.S."/>
        </authorList>
    </citation>
    <scope>NUCLEOTIDE SEQUENCE [LARGE SCALE GENOMIC DNA]</scope>
    <source>
        <strain evidence="7">AP3</strain>
    </source>
</reference>
<evidence type="ECO:0000256" key="5">
    <source>
        <dbReference type="SAM" id="Phobius"/>
    </source>
</evidence>
<dbReference type="AlphaFoldDB" id="A0A519BAI7"/>
<feature type="transmembrane region" description="Helical" evidence="5">
    <location>
        <begin position="6"/>
        <end position="24"/>
    </location>
</feature>
<dbReference type="Gene3D" id="1.10.760.10">
    <property type="entry name" value="Cytochrome c-like domain"/>
    <property type="match status" value="1"/>
</dbReference>
<keyword evidence="1 4" id="KW-0349">Heme</keyword>
<evidence type="ECO:0000256" key="1">
    <source>
        <dbReference type="ARBA" id="ARBA00022617"/>
    </source>
</evidence>
<organism evidence="7 8">
    <name type="scientific">Candidatus Acidulodesulfobacterium ferriphilum</name>
    <dbReference type="NCBI Taxonomy" id="2597223"/>
    <lineage>
        <taxon>Bacteria</taxon>
        <taxon>Deltaproteobacteria</taxon>
        <taxon>Candidatus Acidulodesulfobacterales</taxon>
        <taxon>Candidatus Acidulodesulfobacterium</taxon>
    </lineage>
</organism>
<keyword evidence="3 4" id="KW-0408">Iron</keyword>
<gene>
    <name evidence="7" type="ORF">EVJ47_06095</name>
</gene>
<feature type="domain" description="Cytochrome c" evidence="6">
    <location>
        <begin position="36"/>
        <end position="130"/>
    </location>
</feature>
<comment type="caution">
    <text evidence="7">The sequence shown here is derived from an EMBL/GenBank/DDBJ whole genome shotgun (WGS) entry which is preliminary data.</text>
</comment>
<keyword evidence="5" id="KW-0472">Membrane</keyword>
<dbReference type="Pfam" id="PF00034">
    <property type="entry name" value="Cytochrom_C"/>
    <property type="match status" value="1"/>
</dbReference>
<keyword evidence="5" id="KW-1133">Transmembrane helix</keyword>
<dbReference type="GO" id="GO:0046872">
    <property type="term" value="F:metal ion binding"/>
    <property type="evidence" value="ECO:0007669"/>
    <property type="project" value="UniProtKB-KW"/>
</dbReference>
<dbReference type="InterPro" id="IPR036909">
    <property type="entry name" value="Cyt_c-like_dom_sf"/>
</dbReference>
<evidence type="ECO:0000313" key="7">
    <source>
        <dbReference type="EMBL" id="RZD14236.1"/>
    </source>
</evidence>
<dbReference type="InterPro" id="IPR009056">
    <property type="entry name" value="Cyt_c-like_dom"/>
</dbReference>